<dbReference type="Gene3D" id="1.20.5.1030">
    <property type="entry name" value="Preprotein translocase secy subunit"/>
    <property type="match status" value="1"/>
</dbReference>
<evidence type="ECO:0000256" key="1">
    <source>
        <dbReference type="ARBA" id="ARBA00004370"/>
    </source>
</evidence>
<evidence type="ECO:0000256" key="6">
    <source>
        <dbReference type="ARBA" id="ARBA00023010"/>
    </source>
</evidence>
<dbReference type="Pfam" id="PF00584">
    <property type="entry name" value="SecE"/>
    <property type="match status" value="1"/>
</dbReference>
<dbReference type="KEGG" id="xak:KIMC2_14140"/>
<evidence type="ECO:0000256" key="3">
    <source>
        <dbReference type="ARBA" id="ARBA00022692"/>
    </source>
</evidence>
<gene>
    <name evidence="9" type="primary">secE</name>
    <name evidence="9" type="ORF">KIMC2_14140</name>
</gene>
<sequence>MGKFFKSVGQTMKDTTWPTGKETRHDTWTVISYTIIFAIYFSICDLILTLLLNKFIF</sequence>
<dbReference type="GO" id="GO:0016020">
    <property type="term" value="C:membrane"/>
    <property type="evidence" value="ECO:0007669"/>
    <property type="project" value="UniProtKB-SubCell"/>
</dbReference>
<dbReference type="GO" id="GO:0009306">
    <property type="term" value="P:protein secretion"/>
    <property type="evidence" value="ECO:0007669"/>
    <property type="project" value="InterPro"/>
</dbReference>
<dbReference type="InterPro" id="IPR005807">
    <property type="entry name" value="SecE_bac"/>
</dbReference>
<keyword evidence="5 8" id="KW-1133">Transmembrane helix</keyword>
<accession>A0AAU9D7U4</accession>
<keyword evidence="6" id="KW-0811">Translocation</keyword>
<dbReference type="Proteomes" id="UP001321804">
    <property type="component" value="Chromosome"/>
</dbReference>
<keyword evidence="2" id="KW-0813">Transport</keyword>
<evidence type="ECO:0000256" key="2">
    <source>
        <dbReference type="ARBA" id="ARBA00022448"/>
    </source>
</evidence>
<keyword evidence="4" id="KW-0653">Protein transport</keyword>
<dbReference type="InterPro" id="IPR001901">
    <property type="entry name" value="Translocase_SecE/Sec61-g"/>
</dbReference>
<dbReference type="NCBIfam" id="TIGR00964">
    <property type="entry name" value="secE_bact"/>
    <property type="match status" value="1"/>
</dbReference>
<dbReference type="AlphaFoldDB" id="A0AAU9D7U4"/>
<evidence type="ECO:0000256" key="8">
    <source>
        <dbReference type="SAM" id="Phobius"/>
    </source>
</evidence>
<dbReference type="InterPro" id="IPR038379">
    <property type="entry name" value="SecE_sf"/>
</dbReference>
<dbReference type="RefSeq" id="WP_317695396.1">
    <property type="nucleotide sequence ID" value="NZ_AP026801.1"/>
</dbReference>
<evidence type="ECO:0000313" key="9">
    <source>
        <dbReference type="EMBL" id="BDR56852.1"/>
    </source>
</evidence>
<reference evidence="9 10" key="1">
    <citation type="journal article" date="2023" name="Microbiol. Spectr.">
        <title>Symbiosis of Carpenter Bees with Uncharacterized Lactic Acid Bacteria Showing NAD Auxotrophy.</title>
        <authorList>
            <person name="Kawasaki S."/>
            <person name="Ozawa K."/>
            <person name="Mori T."/>
            <person name="Yamamoto A."/>
            <person name="Ito M."/>
            <person name="Ohkuma M."/>
            <person name="Sakamoto M."/>
            <person name="Matsutani M."/>
        </authorList>
    </citation>
    <scope>NUCLEOTIDE SEQUENCE [LARGE SCALE GENOMIC DNA]</scope>
    <source>
        <strain evidence="9 10">KimC2</strain>
    </source>
</reference>
<keyword evidence="7 8" id="KW-0472">Membrane</keyword>
<dbReference type="GO" id="GO:0008320">
    <property type="term" value="F:protein transmembrane transporter activity"/>
    <property type="evidence" value="ECO:0007669"/>
    <property type="project" value="InterPro"/>
</dbReference>
<dbReference type="EMBL" id="AP026801">
    <property type="protein sequence ID" value="BDR56852.1"/>
    <property type="molecule type" value="Genomic_DNA"/>
</dbReference>
<proteinExistence type="predicted"/>
<evidence type="ECO:0000256" key="5">
    <source>
        <dbReference type="ARBA" id="ARBA00022989"/>
    </source>
</evidence>
<feature type="transmembrane region" description="Helical" evidence="8">
    <location>
        <begin position="30"/>
        <end position="52"/>
    </location>
</feature>
<evidence type="ECO:0000256" key="4">
    <source>
        <dbReference type="ARBA" id="ARBA00022927"/>
    </source>
</evidence>
<keyword evidence="3 8" id="KW-0812">Transmembrane</keyword>
<evidence type="ECO:0000313" key="10">
    <source>
        <dbReference type="Proteomes" id="UP001321804"/>
    </source>
</evidence>
<dbReference type="GO" id="GO:0006605">
    <property type="term" value="P:protein targeting"/>
    <property type="evidence" value="ECO:0007669"/>
    <property type="project" value="InterPro"/>
</dbReference>
<organism evidence="9 10">
    <name type="scientific">Xylocopilactobacillus apis</name>
    <dbReference type="NCBI Taxonomy" id="2932183"/>
    <lineage>
        <taxon>Bacteria</taxon>
        <taxon>Bacillati</taxon>
        <taxon>Bacillota</taxon>
        <taxon>Bacilli</taxon>
        <taxon>Lactobacillales</taxon>
        <taxon>Lactobacillaceae</taxon>
        <taxon>Xylocopilactobacillus</taxon>
    </lineage>
</organism>
<protein>
    <submittedName>
        <fullName evidence="9">Protein translocase subunit SecE</fullName>
    </submittedName>
</protein>
<dbReference type="GO" id="GO:0006886">
    <property type="term" value="P:intracellular protein transport"/>
    <property type="evidence" value="ECO:0007669"/>
    <property type="project" value="InterPro"/>
</dbReference>
<comment type="subcellular location">
    <subcellularLocation>
        <location evidence="1">Membrane</location>
    </subcellularLocation>
</comment>
<name>A0AAU9D7U4_9LACO</name>
<evidence type="ECO:0000256" key="7">
    <source>
        <dbReference type="ARBA" id="ARBA00023136"/>
    </source>
</evidence>
<keyword evidence="10" id="KW-1185">Reference proteome</keyword>